<reference evidence="4" key="2">
    <citation type="journal article" date="2023" name="IMA Fungus">
        <title>Comparative genomic study of the Penicillium genus elucidates a diverse pangenome and 15 lateral gene transfer events.</title>
        <authorList>
            <person name="Petersen C."/>
            <person name="Sorensen T."/>
            <person name="Nielsen M.R."/>
            <person name="Sondergaard T.E."/>
            <person name="Sorensen J.L."/>
            <person name="Fitzpatrick D.A."/>
            <person name="Frisvad J.C."/>
            <person name="Nielsen K.L."/>
        </authorList>
    </citation>
    <scope>NUCLEOTIDE SEQUENCE</scope>
    <source>
        <strain evidence="4">IBT 30761</strain>
    </source>
</reference>
<dbReference type="PANTHER" id="PTHR10900:SF125">
    <property type="entry name" value="FAS1 DOMAIN-CONTAINING PROTEIN YLR001C"/>
    <property type="match status" value="1"/>
</dbReference>
<keyword evidence="1" id="KW-0812">Transmembrane</keyword>
<dbReference type="Proteomes" id="UP001149074">
    <property type="component" value="Unassembled WGS sequence"/>
</dbReference>
<organism evidence="4 5">
    <name type="scientific">Penicillium argentinense</name>
    <dbReference type="NCBI Taxonomy" id="1131581"/>
    <lineage>
        <taxon>Eukaryota</taxon>
        <taxon>Fungi</taxon>
        <taxon>Dikarya</taxon>
        <taxon>Ascomycota</taxon>
        <taxon>Pezizomycotina</taxon>
        <taxon>Eurotiomycetes</taxon>
        <taxon>Eurotiomycetidae</taxon>
        <taxon>Eurotiales</taxon>
        <taxon>Aspergillaceae</taxon>
        <taxon>Penicillium</taxon>
    </lineage>
</organism>
<proteinExistence type="predicted"/>
<feature type="domain" description="FAS1" evidence="3">
    <location>
        <begin position="633"/>
        <end position="791"/>
    </location>
</feature>
<evidence type="ECO:0000256" key="1">
    <source>
        <dbReference type="SAM" id="Phobius"/>
    </source>
</evidence>
<keyword evidence="2" id="KW-0732">Signal</keyword>
<feature type="transmembrane region" description="Helical" evidence="1">
    <location>
        <begin position="156"/>
        <end position="174"/>
    </location>
</feature>
<dbReference type="EMBL" id="JAPQKI010000011">
    <property type="protein sequence ID" value="KAJ5082685.1"/>
    <property type="molecule type" value="Genomic_DNA"/>
</dbReference>
<dbReference type="PANTHER" id="PTHR10900">
    <property type="entry name" value="PERIOSTIN-RELATED"/>
    <property type="match status" value="1"/>
</dbReference>
<feature type="signal peptide" evidence="2">
    <location>
        <begin position="1"/>
        <end position="15"/>
    </location>
</feature>
<evidence type="ECO:0000259" key="3">
    <source>
        <dbReference type="PROSITE" id="PS50213"/>
    </source>
</evidence>
<dbReference type="OrthoDB" id="7700931at2759"/>
<feature type="domain" description="FAS1" evidence="3">
    <location>
        <begin position="492"/>
        <end position="629"/>
    </location>
</feature>
<dbReference type="PROSITE" id="PS50213">
    <property type="entry name" value="FAS1"/>
    <property type="match status" value="2"/>
</dbReference>
<feature type="transmembrane region" description="Helical" evidence="1">
    <location>
        <begin position="257"/>
        <end position="278"/>
    </location>
</feature>
<dbReference type="RefSeq" id="XP_056469207.1">
    <property type="nucleotide sequence ID" value="XM_056624219.1"/>
</dbReference>
<keyword evidence="1" id="KW-0472">Membrane</keyword>
<dbReference type="InterPro" id="IPR000782">
    <property type="entry name" value="FAS1_domain"/>
</dbReference>
<feature type="chain" id="PRO_5040805101" description="FAS1 domain-containing protein" evidence="2">
    <location>
        <begin position="16"/>
        <end position="828"/>
    </location>
</feature>
<dbReference type="SUPFAM" id="SSF82153">
    <property type="entry name" value="FAS1 domain"/>
    <property type="match status" value="2"/>
</dbReference>
<evidence type="ECO:0000313" key="4">
    <source>
        <dbReference type="EMBL" id="KAJ5082685.1"/>
    </source>
</evidence>
<protein>
    <recommendedName>
        <fullName evidence="3">FAS1 domain-containing protein</fullName>
    </recommendedName>
</protein>
<accession>A0A9W9EJ57</accession>
<dbReference type="GeneID" id="81363198"/>
<feature type="transmembrane region" description="Helical" evidence="1">
    <location>
        <begin position="102"/>
        <end position="125"/>
    </location>
</feature>
<comment type="caution">
    <text evidence="4">The sequence shown here is derived from an EMBL/GenBank/DDBJ whole genome shotgun (WGS) entry which is preliminary data.</text>
</comment>
<dbReference type="InterPro" id="IPR036378">
    <property type="entry name" value="FAS1_dom_sf"/>
</dbReference>
<dbReference type="Gene3D" id="2.30.180.10">
    <property type="entry name" value="FAS1 domain"/>
    <property type="match status" value="2"/>
</dbReference>
<keyword evidence="1" id="KW-1133">Transmembrane helix</keyword>
<gene>
    <name evidence="4" type="ORF">N7532_011728</name>
</gene>
<dbReference type="Pfam" id="PF02469">
    <property type="entry name" value="Fasciclin"/>
    <property type="match status" value="2"/>
</dbReference>
<dbReference type="SMART" id="SM00554">
    <property type="entry name" value="FAS1"/>
    <property type="match status" value="2"/>
</dbReference>
<name>A0A9W9EJ57_9EURO</name>
<dbReference type="InterPro" id="IPR050904">
    <property type="entry name" value="Adhesion/Biosynth-related"/>
</dbReference>
<evidence type="ECO:0000256" key="2">
    <source>
        <dbReference type="SAM" id="SignalP"/>
    </source>
</evidence>
<sequence>MRFILLSAATSLCAAVIIPDQEVLADDASLLANNESGQDEDTEVDSWWLRMTELSQNSNQPATEVAMGLLGLDPIRNGFRDMARIPVMETQTEGLTEEVVRIHVKILVGVAVLLIVALAGAVALLNVASLDMVMVLAGEAVPLIAVLRAMAVVDQVMGVALAGEAVLLIAVLRAMTVVDQVMVMALAGEAVPLIAVLQAMTVVDQVMGVALAGEAVLQIAVLRAMTVVDQVMGVALAGEAVLQIAVLQAMAVVDQVMGVALAGEAVLLIAVLQAMAVVDQVMVMALAGEAVPLIVVLQDMVAVLDAVPVEVGLEKIPVTEVVQAEVDGPVVVNPAGQVLEEVVAVDLEEAEAVPVEVVDGPVVVEVALVEEVAAVLEEGEDLAGELDALVVGDLAEVVVVNLGVAEEAPAEEEEGVVVEVVLEEVAVLEAALEVVEDGLGAEDLEEAAVTLDGAVVFQDMVAVLGMEVQEGDVAAPKALDAVVIADEAMTAGLEMAELINESRKTFRLAELLKNHDDLVTLLNSSEGNYTLLAPTNSAIDRLLDRRHQPSFINELLQYHILPKRLDFRRVKNQQTLPTALNETSLGKNMPQRIVASRHQRQVVLNGASEVIAGDIIGSNGILHQINTPLIPPPNTSTILRLLPDHFSTFALGLEKAELAHHLTGDIKHSGTTFAPTNAAFNRLGPHANEYLFSEGGKKCLQALLRYHLVPDRTLYSDILYDQHGHMYEFGSGKRGASVHIKLTTLLKNRKLSVDVSWPGMSVVMRINGVDTIRVHDVLARDGVLHVLDQVLVPPKKLHVGEKDGLEEISMETLKDSFDECKGMPRAEL</sequence>
<feature type="transmembrane region" description="Helical" evidence="1">
    <location>
        <begin position="231"/>
        <end position="251"/>
    </location>
</feature>
<dbReference type="AlphaFoldDB" id="A0A9W9EJ57"/>
<keyword evidence="5" id="KW-1185">Reference proteome</keyword>
<feature type="transmembrane region" description="Helical" evidence="1">
    <location>
        <begin position="181"/>
        <end position="200"/>
    </location>
</feature>
<evidence type="ECO:0000313" key="5">
    <source>
        <dbReference type="Proteomes" id="UP001149074"/>
    </source>
</evidence>
<reference evidence="4" key="1">
    <citation type="submission" date="2022-11" db="EMBL/GenBank/DDBJ databases">
        <authorList>
            <person name="Petersen C."/>
        </authorList>
    </citation>
    <scope>NUCLEOTIDE SEQUENCE</scope>
    <source>
        <strain evidence="4">IBT 30761</strain>
    </source>
</reference>